<dbReference type="AlphaFoldDB" id="A0A0V0GS48"/>
<organism evidence="1">
    <name type="scientific">Solanum chacoense</name>
    <name type="common">Chaco potato</name>
    <dbReference type="NCBI Taxonomy" id="4108"/>
    <lineage>
        <taxon>Eukaryota</taxon>
        <taxon>Viridiplantae</taxon>
        <taxon>Streptophyta</taxon>
        <taxon>Embryophyta</taxon>
        <taxon>Tracheophyta</taxon>
        <taxon>Spermatophyta</taxon>
        <taxon>Magnoliopsida</taxon>
        <taxon>eudicotyledons</taxon>
        <taxon>Gunneridae</taxon>
        <taxon>Pentapetalae</taxon>
        <taxon>asterids</taxon>
        <taxon>lamiids</taxon>
        <taxon>Solanales</taxon>
        <taxon>Solanaceae</taxon>
        <taxon>Solanoideae</taxon>
        <taxon>Solaneae</taxon>
        <taxon>Solanum</taxon>
    </lineage>
</organism>
<sequence>MKEFQESGTACNFYFKAIFKRYPCPHIQVVKGKECFTNLGAFTDYQGNLASCQRQGMIYKSGKFMLQMNPAET</sequence>
<accession>A0A0V0GS48</accession>
<dbReference type="EMBL" id="GEDG01032590">
    <property type="protein sequence ID" value="JAP10730.1"/>
    <property type="molecule type" value="Transcribed_RNA"/>
</dbReference>
<proteinExistence type="predicted"/>
<reference evidence="1" key="1">
    <citation type="submission" date="2015-12" db="EMBL/GenBank/DDBJ databases">
        <title>Gene expression during late stages of embryo sac development: a critical building block for successful pollen-pistil interactions.</title>
        <authorList>
            <person name="Liu Y."/>
            <person name="Joly V."/>
            <person name="Sabar M."/>
            <person name="Matton D.P."/>
        </authorList>
    </citation>
    <scope>NUCLEOTIDE SEQUENCE</scope>
</reference>
<evidence type="ECO:0000313" key="1">
    <source>
        <dbReference type="EMBL" id="JAP10730.1"/>
    </source>
</evidence>
<name>A0A0V0GS48_SOLCH</name>
<protein>
    <submittedName>
        <fullName evidence="1">Putative ovule protein</fullName>
    </submittedName>
</protein>